<keyword evidence="2" id="KW-0812">Transmembrane</keyword>
<comment type="caution">
    <text evidence="4">The sequence shown here is derived from an EMBL/GenBank/DDBJ whole genome shotgun (WGS) entry which is preliminary data.</text>
</comment>
<keyword evidence="5" id="KW-1185">Reference proteome</keyword>
<evidence type="ECO:0000313" key="4">
    <source>
        <dbReference type="EMBL" id="GAA0220736.1"/>
    </source>
</evidence>
<keyword evidence="2" id="KW-1133">Transmembrane helix</keyword>
<proteinExistence type="predicted"/>
<keyword evidence="2" id="KW-0472">Membrane</keyword>
<dbReference type="Gene3D" id="3.30.1340.30">
    <property type="match status" value="1"/>
</dbReference>
<evidence type="ECO:0000256" key="1">
    <source>
        <dbReference type="SAM" id="MobiDB-lite"/>
    </source>
</evidence>
<evidence type="ECO:0000256" key="2">
    <source>
        <dbReference type="SAM" id="Phobius"/>
    </source>
</evidence>
<dbReference type="Pfam" id="PF04972">
    <property type="entry name" value="BON"/>
    <property type="match status" value="1"/>
</dbReference>
<feature type="compositionally biased region" description="Basic and acidic residues" evidence="1">
    <location>
        <begin position="16"/>
        <end position="25"/>
    </location>
</feature>
<feature type="domain" description="BON" evidence="3">
    <location>
        <begin position="25"/>
        <end position="93"/>
    </location>
</feature>
<feature type="region of interest" description="Disordered" evidence="1">
    <location>
        <begin position="1"/>
        <end position="25"/>
    </location>
</feature>
<name>A0ABN0TFZ2_9ACTN</name>
<gene>
    <name evidence="4" type="ORF">GCM10009539_02450</name>
</gene>
<evidence type="ECO:0000313" key="5">
    <source>
        <dbReference type="Proteomes" id="UP001500967"/>
    </source>
</evidence>
<sequence>MYWPIPFPEDGVFPERPSRMHEPTPDERLTLAVTARLLLDDRTRTVPITAWTQHGVVILTGVVRTAELRRAVGEVAATTDGVRDVCNALRVPGRRWAVRSLKALLFVAAYASLVGGIVGSQLALVYLALFGALGVSLLEARSLRRDTDAPR</sequence>
<dbReference type="PROSITE" id="PS50914">
    <property type="entry name" value="BON"/>
    <property type="match status" value="1"/>
</dbReference>
<accession>A0ABN0TFZ2</accession>
<feature type="transmembrane region" description="Helical" evidence="2">
    <location>
        <begin position="100"/>
        <end position="118"/>
    </location>
</feature>
<organism evidence="4 5">
    <name type="scientific">Cryptosporangium japonicum</name>
    <dbReference type="NCBI Taxonomy" id="80872"/>
    <lineage>
        <taxon>Bacteria</taxon>
        <taxon>Bacillati</taxon>
        <taxon>Actinomycetota</taxon>
        <taxon>Actinomycetes</taxon>
        <taxon>Cryptosporangiales</taxon>
        <taxon>Cryptosporangiaceae</taxon>
        <taxon>Cryptosporangium</taxon>
    </lineage>
</organism>
<dbReference type="InterPro" id="IPR007055">
    <property type="entry name" value="BON_dom"/>
</dbReference>
<reference evidence="4 5" key="1">
    <citation type="journal article" date="2019" name="Int. J. Syst. Evol. Microbiol.">
        <title>The Global Catalogue of Microorganisms (GCM) 10K type strain sequencing project: providing services to taxonomists for standard genome sequencing and annotation.</title>
        <authorList>
            <consortium name="The Broad Institute Genomics Platform"/>
            <consortium name="The Broad Institute Genome Sequencing Center for Infectious Disease"/>
            <person name="Wu L."/>
            <person name="Ma J."/>
        </authorList>
    </citation>
    <scope>NUCLEOTIDE SEQUENCE [LARGE SCALE GENOMIC DNA]</scope>
    <source>
        <strain evidence="4 5">JCM 10425</strain>
    </source>
</reference>
<evidence type="ECO:0000259" key="3">
    <source>
        <dbReference type="PROSITE" id="PS50914"/>
    </source>
</evidence>
<dbReference type="EMBL" id="BAAAGX010000002">
    <property type="protein sequence ID" value="GAA0220736.1"/>
    <property type="molecule type" value="Genomic_DNA"/>
</dbReference>
<dbReference type="Proteomes" id="UP001500967">
    <property type="component" value="Unassembled WGS sequence"/>
</dbReference>
<protein>
    <recommendedName>
        <fullName evidence="3">BON domain-containing protein</fullName>
    </recommendedName>
</protein>
<dbReference type="RefSeq" id="WP_344646835.1">
    <property type="nucleotide sequence ID" value="NZ_BAAAGX010000002.1"/>
</dbReference>